<dbReference type="InterPro" id="IPR006170">
    <property type="entry name" value="PBP/GOBP"/>
</dbReference>
<dbReference type="OMA" id="GCMKENG"/>
<protein>
    <submittedName>
        <fullName evidence="7">Odorant-binding protein 56g</fullName>
    </submittedName>
</protein>
<keyword evidence="8" id="KW-1185">Reference proteome</keyword>
<dbReference type="Gene3D" id="1.10.238.20">
    <property type="entry name" value="Pheromone/general odorant binding protein domain"/>
    <property type="match status" value="1"/>
</dbReference>
<dbReference type="GO" id="GO:0005549">
    <property type="term" value="F:odorant binding"/>
    <property type="evidence" value="ECO:0007669"/>
    <property type="project" value="InterPro"/>
</dbReference>
<keyword evidence="3" id="KW-0964">Secreted</keyword>
<dbReference type="AlphaFoldDB" id="B3MH75"/>
<dbReference type="SUPFAM" id="SSF47565">
    <property type="entry name" value="Insect pheromone/odorant-binding proteins"/>
    <property type="match status" value="1"/>
</dbReference>
<evidence type="ECO:0000256" key="1">
    <source>
        <dbReference type="ARBA" id="ARBA00004613"/>
    </source>
</evidence>
<dbReference type="HOGENOM" id="CLU_107288_3_1_1"/>
<gene>
    <name evidence="7" type="primary">Dana\Obp56g</name>
    <name evidence="7" type="synonym">Dana\GF13163</name>
    <name evidence="7" type="synonym">dana_GLEANR_13178</name>
    <name evidence="7" type="synonym">DanaObp56g</name>
    <name evidence="7" type="synonym">Obp56g</name>
    <name evidence="7" type="ORF">GF13163</name>
</gene>
<evidence type="ECO:0000313" key="8">
    <source>
        <dbReference type="Proteomes" id="UP000007801"/>
    </source>
</evidence>
<dbReference type="KEGG" id="dan:6496006"/>
<evidence type="ECO:0000256" key="6">
    <source>
        <dbReference type="SAM" id="SignalP"/>
    </source>
</evidence>
<comment type="subcellular location">
    <subcellularLocation>
        <location evidence="1">Secreted</location>
    </subcellularLocation>
</comment>
<sequence>MRSVLALTLLLSCLAGILAQQHAMTKEIVEGCMKENGVSAQDLSDLQTGKVKPENAKDTMKCATQCVLVKSGFMDASGKLLTDNIKKVYNGSPLQAQVDKDLEKCGQIKGANACDTAYQMLTCFHGELRKA</sequence>
<feature type="signal peptide" evidence="6">
    <location>
        <begin position="1"/>
        <end position="19"/>
    </location>
</feature>
<dbReference type="STRING" id="7217.B3MH75"/>
<dbReference type="GeneID" id="6496006"/>
<dbReference type="eggNOG" id="ENOG502TBY8">
    <property type="taxonomic scope" value="Eukaryota"/>
</dbReference>
<dbReference type="Pfam" id="PF01395">
    <property type="entry name" value="PBP_GOBP"/>
    <property type="match status" value="1"/>
</dbReference>
<name>B3MH75_DROAN</name>
<dbReference type="OrthoDB" id="8194670at2759"/>
<dbReference type="CTD" id="37270"/>
<comment type="similarity">
    <text evidence="2">Belongs to the PBP/GOBP family.</text>
</comment>
<dbReference type="GO" id="GO:0007608">
    <property type="term" value="P:sensory perception of smell"/>
    <property type="evidence" value="ECO:0007669"/>
    <property type="project" value="TreeGrafter"/>
</dbReference>
<dbReference type="GO" id="GO:0005615">
    <property type="term" value="C:extracellular space"/>
    <property type="evidence" value="ECO:0007669"/>
    <property type="project" value="TreeGrafter"/>
</dbReference>
<dbReference type="PhylomeDB" id="B3MH75"/>
<evidence type="ECO:0000256" key="5">
    <source>
        <dbReference type="ARBA" id="ARBA00023157"/>
    </source>
</evidence>
<evidence type="ECO:0000313" key="7">
    <source>
        <dbReference type="EMBL" id="EDV36852.1"/>
    </source>
</evidence>
<dbReference type="PANTHER" id="PTHR11857:SF43">
    <property type="entry name" value="GEO07291P1-RELATED"/>
    <property type="match status" value="1"/>
</dbReference>
<proteinExistence type="inferred from homology"/>
<dbReference type="InterPro" id="IPR036728">
    <property type="entry name" value="PBP_GOBP_sf"/>
</dbReference>
<dbReference type="SMART" id="SM00708">
    <property type="entry name" value="PhBP"/>
    <property type="match status" value="1"/>
</dbReference>
<dbReference type="CDD" id="cd23992">
    <property type="entry name" value="PBP_GOBP"/>
    <property type="match status" value="1"/>
</dbReference>
<dbReference type="PANTHER" id="PTHR11857">
    <property type="entry name" value="ODORANT BINDING PROTEIN-RELATED"/>
    <property type="match status" value="1"/>
</dbReference>
<keyword evidence="4 6" id="KW-0732">Signal</keyword>
<evidence type="ECO:0000256" key="4">
    <source>
        <dbReference type="ARBA" id="ARBA00022729"/>
    </source>
</evidence>
<accession>B3MH75</accession>
<reference evidence="7 8" key="1">
    <citation type="journal article" date="2007" name="Nature">
        <title>Evolution of genes and genomes on the Drosophila phylogeny.</title>
        <authorList>
            <consortium name="Drosophila 12 Genomes Consortium"/>
            <person name="Clark A.G."/>
            <person name="Eisen M.B."/>
            <person name="Smith D.R."/>
            <person name="Bergman C.M."/>
            <person name="Oliver B."/>
            <person name="Markow T.A."/>
            <person name="Kaufman T.C."/>
            <person name="Kellis M."/>
            <person name="Gelbart W."/>
            <person name="Iyer V.N."/>
            <person name="Pollard D.A."/>
            <person name="Sackton T.B."/>
            <person name="Larracuente A.M."/>
            <person name="Singh N.D."/>
            <person name="Abad J.P."/>
            <person name="Abt D.N."/>
            <person name="Adryan B."/>
            <person name="Aguade M."/>
            <person name="Akashi H."/>
            <person name="Anderson W.W."/>
            <person name="Aquadro C.F."/>
            <person name="Ardell D.H."/>
            <person name="Arguello R."/>
            <person name="Artieri C.G."/>
            <person name="Barbash D.A."/>
            <person name="Barker D."/>
            <person name="Barsanti P."/>
            <person name="Batterham P."/>
            <person name="Batzoglou S."/>
            <person name="Begun D."/>
            <person name="Bhutkar A."/>
            <person name="Blanco E."/>
            <person name="Bosak S.A."/>
            <person name="Bradley R.K."/>
            <person name="Brand A.D."/>
            <person name="Brent M.R."/>
            <person name="Brooks A.N."/>
            <person name="Brown R.H."/>
            <person name="Butlin R.K."/>
            <person name="Caggese C."/>
            <person name="Calvi B.R."/>
            <person name="Bernardo de Carvalho A."/>
            <person name="Caspi A."/>
            <person name="Castrezana S."/>
            <person name="Celniker S.E."/>
            <person name="Chang J.L."/>
            <person name="Chapple C."/>
            <person name="Chatterji S."/>
            <person name="Chinwalla A."/>
            <person name="Civetta A."/>
            <person name="Clifton S.W."/>
            <person name="Comeron J.M."/>
            <person name="Costello J.C."/>
            <person name="Coyne J.A."/>
            <person name="Daub J."/>
            <person name="David R.G."/>
            <person name="Delcher A.L."/>
            <person name="Delehaunty K."/>
            <person name="Do C.B."/>
            <person name="Ebling H."/>
            <person name="Edwards K."/>
            <person name="Eickbush T."/>
            <person name="Evans J.D."/>
            <person name="Filipski A."/>
            <person name="Findeiss S."/>
            <person name="Freyhult E."/>
            <person name="Fulton L."/>
            <person name="Fulton R."/>
            <person name="Garcia A.C."/>
            <person name="Gardiner A."/>
            <person name="Garfield D.A."/>
            <person name="Garvin B.E."/>
            <person name="Gibson G."/>
            <person name="Gilbert D."/>
            <person name="Gnerre S."/>
            <person name="Godfrey J."/>
            <person name="Good R."/>
            <person name="Gotea V."/>
            <person name="Gravely B."/>
            <person name="Greenberg A.J."/>
            <person name="Griffiths-Jones S."/>
            <person name="Gross S."/>
            <person name="Guigo R."/>
            <person name="Gustafson E.A."/>
            <person name="Haerty W."/>
            <person name="Hahn M.W."/>
            <person name="Halligan D.L."/>
            <person name="Halpern A.L."/>
            <person name="Halter G.M."/>
            <person name="Han M.V."/>
            <person name="Heger A."/>
            <person name="Hillier L."/>
            <person name="Hinrichs A.S."/>
            <person name="Holmes I."/>
            <person name="Hoskins R.A."/>
            <person name="Hubisz M.J."/>
            <person name="Hultmark D."/>
            <person name="Huntley M.A."/>
            <person name="Jaffe D.B."/>
            <person name="Jagadeeshan S."/>
            <person name="Jeck W.R."/>
            <person name="Johnson J."/>
            <person name="Jones C.D."/>
            <person name="Jordan W.C."/>
            <person name="Karpen G.H."/>
            <person name="Kataoka E."/>
            <person name="Keightley P.D."/>
            <person name="Kheradpour P."/>
            <person name="Kirkness E.F."/>
            <person name="Koerich L.B."/>
            <person name="Kristiansen K."/>
            <person name="Kudrna D."/>
            <person name="Kulathinal R.J."/>
            <person name="Kumar S."/>
            <person name="Kwok R."/>
            <person name="Lander E."/>
            <person name="Langley C.H."/>
            <person name="Lapoint R."/>
            <person name="Lazzaro B.P."/>
            <person name="Lee S.J."/>
            <person name="Levesque L."/>
            <person name="Li R."/>
            <person name="Lin C.F."/>
            <person name="Lin M.F."/>
            <person name="Lindblad-Toh K."/>
            <person name="Llopart A."/>
            <person name="Long M."/>
            <person name="Low L."/>
            <person name="Lozovsky E."/>
            <person name="Lu J."/>
            <person name="Luo M."/>
            <person name="Machado C.A."/>
            <person name="Makalowski W."/>
            <person name="Marzo M."/>
            <person name="Matsuda M."/>
            <person name="Matzkin L."/>
            <person name="McAllister B."/>
            <person name="McBride C.S."/>
            <person name="McKernan B."/>
            <person name="McKernan K."/>
            <person name="Mendez-Lago M."/>
            <person name="Minx P."/>
            <person name="Mollenhauer M.U."/>
            <person name="Montooth K."/>
            <person name="Mount S.M."/>
            <person name="Mu X."/>
            <person name="Myers E."/>
            <person name="Negre B."/>
            <person name="Newfeld S."/>
            <person name="Nielsen R."/>
            <person name="Noor M.A."/>
            <person name="O'Grady P."/>
            <person name="Pachter L."/>
            <person name="Papaceit M."/>
            <person name="Parisi M.J."/>
            <person name="Parisi M."/>
            <person name="Parts L."/>
            <person name="Pedersen J.S."/>
            <person name="Pesole G."/>
            <person name="Phillippy A.M."/>
            <person name="Ponting C.P."/>
            <person name="Pop M."/>
            <person name="Porcelli D."/>
            <person name="Powell J.R."/>
            <person name="Prohaska S."/>
            <person name="Pruitt K."/>
            <person name="Puig M."/>
            <person name="Quesneville H."/>
            <person name="Ram K.R."/>
            <person name="Rand D."/>
            <person name="Rasmussen M.D."/>
            <person name="Reed L.K."/>
            <person name="Reenan R."/>
            <person name="Reily A."/>
            <person name="Remington K.A."/>
            <person name="Rieger T.T."/>
            <person name="Ritchie M.G."/>
            <person name="Robin C."/>
            <person name="Rogers Y.H."/>
            <person name="Rohde C."/>
            <person name="Rozas J."/>
            <person name="Rubenfield M.J."/>
            <person name="Ruiz A."/>
            <person name="Russo S."/>
            <person name="Salzberg S.L."/>
            <person name="Sanchez-Gracia A."/>
            <person name="Saranga D.J."/>
            <person name="Sato H."/>
            <person name="Schaeffer S.W."/>
            <person name="Schatz M.C."/>
            <person name="Schlenke T."/>
            <person name="Schwartz R."/>
            <person name="Segarra C."/>
            <person name="Singh R.S."/>
            <person name="Sirot L."/>
            <person name="Sirota M."/>
            <person name="Sisneros N.B."/>
            <person name="Smith C.D."/>
            <person name="Smith T.F."/>
            <person name="Spieth J."/>
            <person name="Stage D.E."/>
            <person name="Stark A."/>
            <person name="Stephan W."/>
            <person name="Strausberg R.L."/>
            <person name="Strempel S."/>
            <person name="Sturgill D."/>
            <person name="Sutton G."/>
            <person name="Sutton G.G."/>
            <person name="Tao W."/>
            <person name="Teichmann S."/>
            <person name="Tobari Y.N."/>
            <person name="Tomimura Y."/>
            <person name="Tsolas J.M."/>
            <person name="Valente V.L."/>
            <person name="Venter E."/>
            <person name="Venter J.C."/>
            <person name="Vicario S."/>
            <person name="Vieira F.G."/>
            <person name="Vilella A.J."/>
            <person name="Villasante A."/>
            <person name="Walenz B."/>
            <person name="Wang J."/>
            <person name="Wasserman M."/>
            <person name="Watts T."/>
            <person name="Wilson D."/>
            <person name="Wilson R.K."/>
            <person name="Wing R.A."/>
            <person name="Wolfner M.F."/>
            <person name="Wong A."/>
            <person name="Wong G.K."/>
            <person name="Wu C.I."/>
            <person name="Wu G."/>
            <person name="Yamamoto D."/>
            <person name="Yang H.P."/>
            <person name="Yang S.P."/>
            <person name="Yorke J.A."/>
            <person name="Yoshida K."/>
            <person name="Zdobnov E."/>
            <person name="Zhang P."/>
            <person name="Zhang Y."/>
            <person name="Zimin A.V."/>
            <person name="Baldwin J."/>
            <person name="Abdouelleil A."/>
            <person name="Abdulkadir J."/>
            <person name="Abebe A."/>
            <person name="Abera B."/>
            <person name="Abreu J."/>
            <person name="Acer S.C."/>
            <person name="Aftuck L."/>
            <person name="Alexander A."/>
            <person name="An P."/>
            <person name="Anderson E."/>
            <person name="Anderson S."/>
            <person name="Arachi H."/>
            <person name="Azer M."/>
            <person name="Bachantsang P."/>
            <person name="Barry A."/>
            <person name="Bayul T."/>
            <person name="Berlin A."/>
            <person name="Bessette D."/>
            <person name="Bloom T."/>
            <person name="Blye J."/>
            <person name="Boguslavskiy L."/>
            <person name="Bonnet C."/>
            <person name="Boukhgalter B."/>
            <person name="Bourzgui I."/>
            <person name="Brown A."/>
            <person name="Cahill P."/>
            <person name="Channer S."/>
            <person name="Cheshatsang Y."/>
            <person name="Chuda L."/>
            <person name="Citroen M."/>
            <person name="Collymore A."/>
            <person name="Cooke P."/>
            <person name="Costello M."/>
            <person name="D'Aco K."/>
            <person name="Daza R."/>
            <person name="De Haan G."/>
            <person name="DeGray S."/>
            <person name="DeMaso C."/>
            <person name="Dhargay N."/>
            <person name="Dooley K."/>
            <person name="Dooley E."/>
            <person name="Doricent M."/>
            <person name="Dorje P."/>
            <person name="Dorjee K."/>
            <person name="Dupes A."/>
            <person name="Elong R."/>
            <person name="Falk J."/>
            <person name="Farina A."/>
            <person name="Faro S."/>
            <person name="Ferguson D."/>
            <person name="Fisher S."/>
            <person name="Foley C.D."/>
            <person name="Franke A."/>
            <person name="Friedrich D."/>
            <person name="Gadbois L."/>
            <person name="Gearin G."/>
            <person name="Gearin C.R."/>
            <person name="Giannoukos G."/>
            <person name="Goode T."/>
            <person name="Graham J."/>
            <person name="Grandbois E."/>
            <person name="Grewal S."/>
            <person name="Gyaltsen K."/>
            <person name="Hafez N."/>
            <person name="Hagos B."/>
            <person name="Hall J."/>
            <person name="Henson C."/>
            <person name="Hollinger A."/>
            <person name="Honan T."/>
            <person name="Huard M.D."/>
            <person name="Hughes L."/>
            <person name="Hurhula B."/>
            <person name="Husby M.E."/>
            <person name="Kamat A."/>
            <person name="Kanga B."/>
            <person name="Kashin S."/>
            <person name="Khazanovich D."/>
            <person name="Kisner P."/>
            <person name="Lance K."/>
            <person name="Lara M."/>
            <person name="Lee W."/>
            <person name="Lennon N."/>
            <person name="Letendre F."/>
            <person name="LeVine R."/>
            <person name="Lipovsky A."/>
            <person name="Liu X."/>
            <person name="Liu J."/>
            <person name="Liu S."/>
            <person name="Lokyitsang T."/>
            <person name="Lokyitsang Y."/>
            <person name="Lubonja R."/>
            <person name="Lui A."/>
            <person name="MacDonald P."/>
            <person name="Magnisalis V."/>
            <person name="Maru K."/>
            <person name="Matthews C."/>
            <person name="McCusker W."/>
            <person name="McDonough S."/>
            <person name="Mehta T."/>
            <person name="Meldrim J."/>
            <person name="Meneus L."/>
            <person name="Mihai O."/>
            <person name="Mihalev A."/>
            <person name="Mihova T."/>
            <person name="Mittelman R."/>
            <person name="Mlenga V."/>
            <person name="Montmayeur A."/>
            <person name="Mulrain L."/>
            <person name="Navidi A."/>
            <person name="Naylor J."/>
            <person name="Negash T."/>
            <person name="Nguyen T."/>
            <person name="Nguyen N."/>
            <person name="Nicol R."/>
            <person name="Norbu C."/>
            <person name="Norbu N."/>
            <person name="Novod N."/>
            <person name="O'Neill B."/>
            <person name="Osman S."/>
            <person name="Markiewicz E."/>
            <person name="Oyono O.L."/>
            <person name="Patti C."/>
            <person name="Phunkhang P."/>
            <person name="Pierre F."/>
            <person name="Priest M."/>
            <person name="Raghuraman S."/>
            <person name="Rege F."/>
            <person name="Reyes R."/>
            <person name="Rise C."/>
            <person name="Rogov P."/>
            <person name="Ross K."/>
            <person name="Ryan E."/>
            <person name="Settipalli S."/>
            <person name="Shea T."/>
            <person name="Sherpa N."/>
            <person name="Shi L."/>
            <person name="Shih D."/>
            <person name="Sparrow T."/>
            <person name="Spaulding J."/>
            <person name="Stalker J."/>
            <person name="Stange-Thomann N."/>
            <person name="Stavropoulos S."/>
            <person name="Stone C."/>
            <person name="Strader C."/>
            <person name="Tesfaye S."/>
            <person name="Thomson T."/>
            <person name="Thoulutsang Y."/>
            <person name="Thoulutsang D."/>
            <person name="Topham K."/>
            <person name="Topping I."/>
            <person name="Tsamla T."/>
            <person name="Vassiliev H."/>
            <person name="Vo A."/>
            <person name="Wangchuk T."/>
            <person name="Wangdi T."/>
            <person name="Weiand M."/>
            <person name="Wilkinson J."/>
            <person name="Wilson A."/>
            <person name="Yadav S."/>
            <person name="Young G."/>
            <person name="Yu Q."/>
            <person name="Zembek L."/>
            <person name="Zhong D."/>
            <person name="Zimmer A."/>
            <person name="Zwirko Z."/>
            <person name="Jaffe D.B."/>
            <person name="Alvarez P."/>
            <person name="Brockman W."/>
            <person name="Butler J."/>
            <person name="Chin C."/>
            <person name="Gnerre S."/>
            <person name="Grabherr M."/>
            <person name="Kleber M."/>
            <person name="Mauceli E."/>
            <person name="MacCallum I."/>
        </authorList>
    </citation>
    <scope>NUCLEOTIDE SEQUENCE [LARGE SCALE GENOMIC DNA]</scope>
    <source>
        <strain evidence="8">Tucson 14024-0371.13</strain>
    </source>
</reference>
<dbReference type="Proteomes" id="UP000007801">
    <property type="component" value="Unassembled WGS sequence"/>
</dbReference>
<evidence type="ECO:0000256" key="2">
    <source>
        <dbReference type="ARBA" id="ARBA00008098"/>
    </source>
</evidence>
<dbReference type="FunCoup" id="B3MH75">
    <property type="interactions" value="46"/>
</dbReference>
<evidence type="ECO:0000256" key="3">
    <source>
        <dbReference type="ARBA" id="ARBA00022525"/>
    </source>
</evidence>
<feature type="chain" id="PRO_5002790318" evidence="6">
    <location>
        <begin position="20"/>
        <end position="131"/>
    </location>
</feature>
<organism evidence="7 8">
    <name type="scientific">Drosophila ananassae</name>
    <name type="common">Fruit fly</name>
    <dbReference type="NCBI Taxonomy" id="7217"/>
    <lineage>
        <taxon>Eukaryota</taxon>
        <taxon>Metazoa</taxon>
        <taxon>Ecdysozoa</taxon>
        <taxon>Arthropoda</taxon>
        <taxon>Hexapoda</taxon>
        <taxon>Insecta</taxon>
        <taxon>Pterygota</taxon>
        <taxon>Neoptera</taxon>
        <taxon>Endopterygota</taxon>
        <taxon>Diptera</taxon>
        <taxon>Brachycera</taxon>
        <taxon>Muscomorpha</taxon>
        <taxon>Ephydroidea</taxon>
        <taxon>Drosophilidae</taxon>
        <taxon>Drosophila</taxon>
        <taxon>Sophophora</taxon>
    </lineage>
</organism>
<keyword evidence="5" id="KW-1015">Disulfide bond</keyword>
<dbReference type="EMBL" id="CH902619">
    <property type="protein sequence ID" value="EDV36852.1"/>
    <property type="molecule type" value="Genomic_DNA"/>
</dbReference>
<dbReference type="InParanoid" id="B3MH75"/>